<reference evidence="10" key="2">
    <citation type="submission" date="2023-05" db="EMBL/GenBank/DDBJ databases">
        <authorList>
            <consortium name="Lawrence Berkeley National Laboratory"/>
            <person name="Steindorff A."/>
            <person name="Hensen N."/>
            <person name="Bonometti L."/>
            <person name="Westerberg I."/>
            <person name="Brannstrom I.O."/>
            <person name="Guillou S."/>
            <person name="Cros-Aarteil S."/>
            <person name="Calhoun S."/>
            <person name="Haridas S."/>
            <person name="Kuo A."/>
            <person name="Mondo S."/>
            <person name="Pangilinan J."/>
            <person name="Riley R."/>
            <person name="Labutti K."/>
            <person name="Andreopoulos B."/>
            <person name="Lipzen A."/>
            <person name="Chen C."/>
            <person name="Yanf M."/>
            <person name="Daum C."/>
            <person name="Ng V."/>
            <person name="Clum A."/>
            <person name="Ohm R."/>
            <person name="Martin F."/>
            <person name="Silar P."/>
            <person name="Natvig D."/>
            <person name="Lalanne C."/>
            <person name="Gautier V."/>
            <person name="Ament-Velasquez S.L."/>
            <person name="Kruys A."/>
            <person name="Hutchinson M.I."/>
            <person name="Powell A.J."/>
            <person name="Barry K."/>
            <person name="Miller A.N."/>
            <person name="Grigoriev I.V."/>
            <person name="Debuchy R."/>
            <person name="Gladieux P."/>
            <person name="Thoren M.H."/>
            <person name="Johannesson H."/>
        </authorList>
    </citation>
    <scope>NUCLEOTIDE SEQUENCE</scope>
    <source>
        <strain evidence="10">CBS 538.74</strain>
    </source>
</reference>
<keyword evidence="7" id="KW-0560">Oxidoreductase</keyword>
<dbReference type="Proteomes" id="UP001302745">
    <property type="component" value="Unassembled WGS sequence"/>
</dbReference>
<dbReference type="Gene3D" id="1.10.630.10">
    <property type="entry name" value="Cytochrome P450"/>
    <property type="match status" value="1"/>
</dbReference>
<dbReference type="GO" id="GO:0005506">
    <property type="term" value="F:iron ion binding"/>
    <property type="evidence" value="ECO:0007669"/>
    <property type="project" value="InterPro"/>
</dbReference>
<sequence>MATNGGVLPALTARGLEMVTTTPVAIAIAIAVAYLVLHSLTPSIDPREPPLLKPRIPLIGHIIGMMRHQAHYHITLQRSTGKPIATLPMLTGKMYAVWDPYLIAAGLRSKSLSSTPHIIDATPLVAQVSKPTANLLRGPRGNHIVDRIMHHAIPSAFKPASIQRLNATALAELASQLSTLCASSSTTTKTPIPNAWLWLRHLLTDATGKAVYGAHDPFAKNPAVETALWEFEKNLLKLTLNLPAFLVPVGHRARQVLIDALAPYYAARHDAEESASDFVRNRAAELREAGFPDDDVARVEIMLPFAALANTVPLLFWLFGHVFSRPELVRRLRAEVEEGLVVVSGKEQGEEVVVLSMTAAAMEERCPLLMSCYRETLRRTVHQVSTRTALQDTVLTDRAGREYLLKKGSVVQLAIGASHAVEEYWGPDADEFRPERFLGHNSGGRKAEDGDGPGSAKAMRAAFQPFGGGAHLCPGRNFAFAEMMAVMATLLLGYEVEPLEGTEWKLPGFATRSVIDAVTKPAKHGEGFGVRIGRRQGWEGVRWRYEL</sequence>
<dbReference type="InterPro" id="IPR001128">
    <property type="entry name" value="Cyt_P450"/>
</dbReference>
<keyword evidence="11" id="KW-1185">Reference proteome</keyword>
<evidence type="ECO:0000256" key="9">
    <source>
        <dbReference type="SAM" id="Phobius"/>
    </source>
</evidence>
<dbReference type="PANTHER" id="PTHR47582">
    <property type="entry name" value="P450, PUTATIVE (EUROFUNG)-RELATED"/>
    <property type="match status" value="1"/>
</dbReference>
<organism evidence="10 11">
    <name type="scientific">Chaetomidium leptoderma</name>
    <dbReference type="NCBI Taxonomy" id="669021"/>
    <lineage>
        <taxon>Eukaryota</taxon>
        <taxon>Fungi</taxon>
        <taxon>Dikarya</taxon>
        <taxon>Ascomycota</taxon>
        <taxon>Pezizomycotina</taxon>
        <taxon>Sordariomycetes</taxon>
        <taxon>Sordariomycetidae</taxon>
        <taxon>Sordariales</taxon>
        <taxon>Chaetomiaceae</taxon>
        <taxon>Chaetomidium</taxon>
    </lineage>
</organism>
<comment type="caution">
    <text evidence="10">The sequence shown here is derived from an EMBL/GenBank/DDBJ whole genome shotgun (WGS) entry which is preliminary data.</text>
</comment>
<evidence type="ECO:0000256" key="3">
    <source>
        <dbReference type="ARBA" id="ARBA00022723"/>
    </source>
</evidence>
<evidence type="ECO:0000256" key="5">
    <source>
        <dbReference type="ARBA" id="ARBA00023033"/>
    </source>
</evidence>
<dbReference type="PROSITE" id="PS00086">
    <property type="entry name" value="CYTOCHROME_P450"/>
    <property type="match status" value="1"/>
</dbReference>
<name>A0AAN7A064_9PEZI</name>
<evidence type="ECO:0000256" key="6">
    <source>
        <dbReference type="PIRSR" id="PIRSR602403-1"/>
    </source>
</evidence>
<feature type="region of interest" description="Disordered" evidence="8">
    <location>
        <begin position="435"/>
        <end position="456"/>
    </location>
</feature>
<dbReference type="EMBL" id="MU856865">
    <property type="protein sequence ID" value="KAK4156579.1"/>
    <property type="molecule type" value="Genomic_DNA"/>
</dbReference>
<dbReference type="PANTHER" id="PTHR47582:SF1">
    <property type="entry name" value="P450, PUTATIVE (EUROFUNG)-RELATED"/>
    <property type="match status" value="1"/>
</dbReference>
<evidence type="ECO:0000256" key="1">
    <source>
        <dbReference type="ARBA" id="ARBA00001971"/>
    </source>
</evidence>
<keyword evidence="4 6" id="KW-0408">Iron</keyword>
<protein>
    <submittedName>
        <fullName evidence="10">Cytochrome P450</fullName>
    </submittedName>
</protein>
<keyword evidence="5 7" id="KW-0503">Monooxygenase</keyword>
<feature type="transmembrane region" description="Helical" evidence="9">
    <location>
        <begin position="301"/>
        <end position="323"/>
    </location>
</feature>
<keyword evidence="6 7" id="KW-0349">Heme</keyword>
<comment type="cofactor">
    <cofactor evidence="1 6">
        <name>heme</name>
        <dbReference type="ChEBI" id="CHEBI:30413"/>
    </cofactor>
</comment>
<dbReference type="CDD" id="cd11040">
    <property type="entry name" value="CYP7_CYP8-like"/>
    <property type="match status" value="1"/>
</dbReference>
<dbReference type="InterPro" id="IPR053007">
    <property type="entry name" value="CYP450_monoxygenase_sec-met"/>
</dbReference>
<evidence type="ECO:0000256" key="4">
    <source>
        <dbReference type="ARBA" id="ARBA00023004"/>
    </source>
</evidence>
<keyword evidence="9" id="KW-0472">Membrane</keyword>
<keyword evidence="3 6" id="KW-0479">Metal-binding</keyword>
<feature type="binding site" description="axial binding residue" evidence="6">
    <location>
        <position position="473"/>
    </location>
    <ligand>
        <name>heme</name>
        <dbReference type="ChEBI" id="CHEBI:30413"/>
    </ligand>
    <ligandPart>
        <name>Fe</name>
        <dbReference type="ChEBI" id="CHEBI:18248"/>
    </ligandPart>
</feature>
<dbReference type="InterPro" id="IPR017972">
    <property type="entry name" value="Cyt_P450_CS"/>
</dbReference>
<evidence type="ECO:0000256" key="7">
    <source>
        <dbReference type="RuleBase" id="RU000461"/>
    </source>
</evidence>
<evidence type="ECO:0000313" key="11">
    <source>
        <dbReference type="Proteomes" id="UP001302745"/>
    </source>
</evidence>
<evidence type="ECO:0000313" key="10">
    <source>
        <dbReference type="EMBL" id="KAK4156579.1"/>
    </source>
</evidence>
<dbReference type="GO" id="GO:0020037">
    <property type="term" value="F:heme binding"/>
    <property type="evidence" value="ECO:0007669"/>
    <property type="project" value="InterPro"/>
</dbReference>
<dbReference type="AlphaFoldDB" id="A0AAN7A064"/>
<dbReference type="SUPFAM" id="SSF48264">
    <property type="entry name" value="Cytochrome P450"/>
    <property type="match status" value="1"/>
</dbReference>
<dbReference type="InterPro" id="IPR002403">
    <property type="entry name" value="Cyt_P450_E_grp-IV"/>
</dbReference>
<reference evidence="10" key="1">
    <citation type="journal article" date="2023" name="Mol. Phylogenet. Evol.">
        <title>Genome-scale phylogeny and comparative genomics of the fungal order Sordariales.</title>
        <authorList>
            <person name="Hensen N."/>
            <person name="Bonometti L."/>
            <person name="Westerberg I."/>
            <person name="Brannstrom I.O."/>
            <person name="Guillou S."/>
            <person name="Cros-Aarteil S."/>
            <person name="Calhoun S."/>
            <person name="Haridas S."/>
            <person name="Kuo A."/>
            <person name="Mondo S."/>
            <person name="Pangilinan J."/>
            <person name="Riley R."/>
            <person name="LaButti K."/>
            <person name="Andreopoulos B."/>
            <person name="Lipzen A."/>
            <person name="Chen C."/>
            <person name="Yan M."/>
            <person name="Daum C."/>
            <person name="Ng V."/>
            <person name="Clum A."/>
            <person name="Steindorff A."/>
            <person name="Ohm R.A."/>
            <person name="Martin F."/>
            <person name="Silar P."/>
            <person name="Natvig D.O."/>
            <person name="Lalanne C."/>
            <person name="Gautier V."/>
            <person name="Ament-Velasquez S.L."/>
            <person name="Kruys A."/>
            <person name="Hutchinson M.I."/>
            <person name="Powell A.J."/>
            <person name="Barry K."/>
            <person name="Miller A.N."/>
            <person name="Grigoriev I.V."/>
            <person name="Debuchy R."/>
            <person name="Gladieux P."/>
            <person name="Hiltunen Thoren M."/>
            <person name="Johannesson H."/>
        </authorList>
    </citation>
    <scope>NUCLEOTIDE SEQUENCE</scope>
    <source>
        <strain evidence="10">CBS 538.74</strain>
    </source>
</reference>
<proteinExistence type="inferred from homology"/>
<dbReference type="GO" id="GO:0016705">
    <property type="term" value="F:oxidoreductase activity, acting on paired donors, with incorporation or reduction of molecular oxygen"/>
    <property type="evidence" value="ECO:0007669"/>
    <property type="project" value="InterPro"/>
</dbReference>
<gene>
    <name evidence="10" type="ORF">C8A00DRAFT_40969</name>
</gene>
<evidence type="ECO:0000256" key="2">
    <source>
        <dbReference type="ARBA" id="ARBA00010617"/>
    </source>
</evidence>
<dbReference type="Pfam" id="PF00067">
    <property type="entry name" value="p450"/>
    <property type="match status" value="1"/>
</dbReference>
<dbReference type="InterPro" id="IPR036396">
    <property type="entry name" value="Cyt_P450_sf"/>
</dbReference>
<keyword evidence="9" id="KW-1133">Transmembrane helix</keyword>
<keyword evidence="9" id="KW-0812">Transmembrane</keyword>
<dbReference type="PRINTS" id="PR00465">
    <property type="entry name" value="EP450IV"/>
</dbReference>
<evidence type="ECO:0000256" key="8">
    <source>
        <dbReference type="SAM" id="MobiDB-lite"/>
    </source>
</evidence>
<accession>A0AAN7A064</accession>
<feature type="transmembrane region" description="Helical" evidence="9">
    <location>
        <begin position="18"/>
        <end position="37"/>
    </location>
</feature>
<dbReference type="GO" id="GO:0004497">
    <property type="term" value="F:monooxygenase activity"/>
    <property type="evidence" value="ECO:0007669"/>
    <property type="project" value="UniProtKB-KW"/>
</dbReference>
<comment type="similarity">
    <text evidence="2 7">Belongs to the cytochrome P450 family.</text>
</comment>